<dbReference type="Pfam" id="PF06167">
    <property type="entry name" value="Peptidase_M90"/>
    <property type="match status" value="1"/>
</dbReference>
<dbReference type="Gene3D" id="3.40.390.10">
    <property type="entry name" value="Collagenase (Catalytic Domain)"/>
    <property type="match status" value="1"/>
</dbReference>
<accession>A0ABW4Z9J1</accession>
<keyword evidence="1" id="KW-0812">Transmembrane</keyword>
<dbReference type="CDD" id="cd20169">
    <property type="entry name" value="Peptidase_M90_mtfA"/>
    <property type="match status" value="1"/>
</dbReference>
<dbReference type="Proteomes" id="UP001597389">
    <property type="component" value="Unassembled WGS sequence"/>
</dbReference>
<feature type="transmembrane region" description="Helical" evidence="1">
    <location>
        <begin position="6"/>
        <end position="24"/>
    </location>
</feature>
<dbReference type="InterPro" id="IPR042252">
    <property type="entry name" value="MtfA_N"/>
</dbReference>
<keyword evidence="1" id="KW-1133">Transmembrane helix</keyword>
<comment type="caution">
    <text evidence="2">The sequence shown here is derived from an EMBL/GenBank/DDBJ whole genome shotgun (WGS) entry which is preliminary data.</text>
</comment>
<protein>
    <submittedName>
        <fullName evidence="2">Zinc-dependent peptidase</fullName>
    </submittedName>
</protein>
<evidence type="ECO:0000313" key="3">
    <source>
        <dbReference type="Proteomes" id="UP001597389"/>
    </source>
</evidence>
<proteinExistence type="predicted"/>
<dbReference type="EMBL" id="JBHUJB010000028">
    <property type="protein sequence ID" value="MFD2158598.1"/>
    <property type="molecule type" value="Genomic_DNA"/>
</dbReference>
<keyword evidence="1" id="KW-0472">Membrane</keyword>
<dbReference type="SUPFAM" id="SSF55486">
    <property type="entry name" value="Metalloproteases ('zincins'), catalytic domain"/>
    <property type="match status" value="1"/>
</dbReference>
<dbReference type="RefSeq" id="WP_377177794.1">
    <property type="nucleotide sequence ID" value="NZ_JBHUJB010000028.1"/>
</dbReference>
<dbReference type="PANTHER" id="PTHR30164:SF2">
    <property type="entry name" value="PROTEIN MTFA"/>
    <property type="match status" value="1"/>
</dbReference>
<sequence length="270" mass="30625">MAKVYTVLFIVVVLGIAFAIIRNLEKRREGRRAALLKRRFSAEEREEIGRDFDLYKRLPDDVRDELDGLAHVFIEEKFFEPCGGLEEVTGHMQRVIACQACLLIVRAPHHDYEKLRSILVYPEAYRAPGQHGAEDVRLGESWGTGSVVLSWGSVVGGGRNSHDGHDVVLHEFAHQLDQADGAGDGVPELESRGAYREWAAVFKPAFDVFQQRVDAGERTVIDDYGAENPAEFFAVVTETFYEKPKQLRKRYPALYAQLVKYYGVDPESWH</sequence>
<evidence type="ECO:0000313" key="2">
    <source>
        <dbReference type="EMBL" id="MFD2158598.1"/>
    </source>
</evidence>
<dbReference type="InterPro" id="IPR010384">
    <property type="entry name" value="MtfA_fam"/>
</dbReference>
<evidence type="ECO:0000256" key="1">
    <source>
        <dbReference type="SAM" id="Phobius"/>
    </source>
</evidence>
<dbReference type="InterPro" id="IPR024079">
    <property type="entry name" value="MetalloPept_cat_dom_sf"/>
</dbReference>
<dbReference type="PANTHER" id="PTHR30164">
    <property type="entry name" value="MTFA PEPTIDASE"/>
    <property type="match status" value="1"/>
</dbReference>
<gene>
    <name evidence="2" type="ORF">ACFSW8_06790</name>
</gene>
<keyword evidence="3" id="KW-1185">Reference proteome</keyword>
<dbReference type="Gene3D" id="1.10.472.150">
    <property type="entry name" value="Glucose-regulated metallo-peptidase M90, N-terminal domain"/>
    <property type="match status" value="1"/>
</dbReference>
<organism evidence="2 3">
    <name type="scientific">Rubritalea tangerina</name>
    <dbReference type="NCBI Taxonomy" id="430798"/>
    <lineage>
        <taxon>Bacteria</taxon>
        <taxon>Pseudomonadati</taxon>
        <taxon>Verrucomicrobiota</taxon>
        <taxon>Verrucomicrobiia</taxon>
        <taxon>Verrucomicrobiales</taxon>
        <taxon>Rubritaleaceae</taxon>
        <taxon>Rubritalea</taxon>
    </lineage>
</organism>
<reference evidence="3" key="1">
    <citation type="journal article" date="2019" name="Int. J. Syst. Evol. Microbiol.">
        <title>The Global Catalogue of Microorganisms (GCM) 10K type strain sequencing project: providing services to taxonomists for standard genome sequencing and annotation.</title>
        <authorList>
            <consortium name="The Broad Institute Genomics Platform"/>
            <consortium name="The Broad Institute Genome Sequencing Center for Infectious Disease"/>
            <person name="Wu L."/>
            <person name="Ma J."/>
        </authorList>
    </citation>
    <scope>NUCLEOTIDE SEQUENCE [LARGE SCALE GENOMIC DNA]</scope>
    <source>
        <strain evidence="3">CCUG 57942</strain>
    </source>
</reference>
<name>A0ABW4Z9J1_9BACT</name>